<organism evidence="3 4">
    <name type="scientific">Gluconobacter frateurii NRIC 0228</name>
    <dbReference type="NCBI Taxonomy" id="1307946"/>
    <lineage>
        <taxon>Bacteria</taxon>
        <taxon>Pseudomonadati</taxon>
        <taxon>Pseudomonadota</taxon>
        <taxon>Alphaproteobacteria</taxon>
        <taxon>Acetobacterales</taxon>
        <taxon>Acetobacteraceae</taxon>
        <taxon>Gluconobacter</taxon>
    </lineage>
</organism>
<feature type="chain" id="PRO_5047163116" description="Lipoprotein" evidence="2">
    <location>
        <begin position="18"/>
        <end position="142"/>
    </location>
</feature>
<evidence type="ECO:0008006" key="5">
    <source>
        <dbReference type="Google" id="ProtNLM"/>
    </source>
</evidence>
<comment type="caution">
    <text evidence="3">The sequence shown here is derived from an EMBL/GenBank/DDBJ whole genome shotgun (WGS) entry which is preliminary data.</text>
</comment>
<keyword evidence="4" id="KW-1185">Reference proteome</keyword>
<dbReference type="Proteomes" id="UP001061070">
    <property type="component" value="Unassembled WGS sequence"/>
</dbReference>
<evidence type="ECO:0000256" key="2">
    <source>
        <dbReference type="SAM" id="SignalP"/>
    </source>
</evidence>
<feature type="signal peptide" evidence="2">
    <location>
        <begin position="1"/>
        <end position="17"/>
    </location>
</feature>
<sequence length="142" mass="14915">MLKILGSLSLPATLLSAVVGLSGCVADNTSPQGKQLVSAGFVRHPANSASRRAELQLMPQHVFLTRTTPEGLRYIYADRDLCDCAFVGTPEAFEKYAAQQPHGVSTTQAPSSDMRSTTDPNTTSSALGQTPATSSGPAKTHP</sequence>
<protein>
    <recommendedName>
        <fullName evidence="5">Lipoprotein</fullName>
    </recommendedName>
</protein>
<keyword evidence="2" id="KW-0732">Signal</keyword>
<feature type="compositionally biased region" description="Polar residues" evidence="1">
    <location>
        <begin position="102"/>
        <end position="142"/>
    </location>
</feature>
<feature type="region of interest" description="Disordered" evidence="1">
    <location>
        <begin position="97"/>
        <end position="142"/>
    </location>
</feature>
<evidence type="ECO:0000313" key="4">
    <source>
        <dbReference type="Proteomes" id="UP001061070"/>
    </source>
</evidence>
<reference evidence="3" key="1">
    <citation type="submission" date="2013-04" db="EMBL/GenBank/DDBJ databases">
        <title>The genome sequencing project of 58 acetic acid bacteria.</title>
        <authorList>
            <person name="Okamoto-Kainuma A."/>
            <person name="Ishikawa M."/>
            <person name="Umino S."/>
            <person name="Koizumi Y."/>
            <person name="Shiwa Y."/>
            <person name="Yoshikawa H."/>
            <person name="Matsutani M."/>
            <person name="Matsushita K."/>
        </authorList>
    </citation>
    <scope>NUCLEOTIDE SEQUENCE</scope>
    <source>
        <strain evidence="3">NRIC 0228</strain>
    </source>
</reference>
<name>A0ABQ0QC21_9PROT</name>
<dbReference type="EMBL" id="BAQW01000006">
    <property type="protein sequence ID" value="GBR12621.1"/>
    <property type="molecule type" value="Genomic_DNA"/>
</dbReference>
<dbReference type="PROSITE" id="PS51257">
    <property type="entry name" value="PROKAR_LIPOPROTEIN"/>
    <property type="match status" value="1"/>
</dbReference>
<gene>
    <name evidence="3" type="ORF">AA0228_1771</name>
</gene>
<evidence type="ECO:0000256" key="1">
    <source>
        <dbReference type="SAM" id="MobiDB-lite"/>
    </source>
</evidence>
<proteinExistence type="predicted"/>
<dbReference type="RefSeq" id="WP_099181690.1">
    <property type="nucleotide sequence ID" value="NZ_BAQW01000006.1"/>
</dbReference>
<accession>A0ABQ0QC21</accession>
<evidence type="ECO:0000313" key="3">
    <source>
        <dbReference type="EMBL" id="GBR12621.1"/>
    </source>
</evidence>